<evidence type="ECO:0000313" key="8">
    <source>
        <dbReference type="Proteomes" id="UP000239896"/>
    </source>
</evidence>
<dbReference type="PANTHER" id="PTHR45138">
    <property type="entry name" value="REGULATORY COMPONENTS OF SENSORY TRANSDUCTION SYSTEM"/>
    <property type="match status" value="1"/>
</dbReference>
<keyword evidence="5" id="KW-1133">Transmembrane helix</keyword>
<dbReference type="PANTHER" id="PTHR45138:SF9">
    <property type="entry name" value="DIGUANYLATE CYCLASE DGCM-RELATED"/>
    <property type="match status" value="1"/>
</dbReference>
<evidence type="ECO:0000313" key="7">
    <source>
        <dbReference type="EMBL" id="PRY73660.1"/>
    </source>
</evidence>
<reference evidence="7 8" key="1">
    <citation type="submission" date="2018-03" db="EMBL/GenBank/DDBJ databases">
        <title>Comparative analysis of microorganisms from saline springs in Andes Mountain Range, Colombia.</title>
        <authorList>
            <person name="Rubin E."/>
        </authorList>
    </citation>
    <scope>NUCLEOTIDE SEQUENCE [LARGE SCALE GENOMIC DNA]</scope>
    <source>
        <strain evidence="7 8">USBA 854</strain>
    </source>
</reference>
<evidence type="ECO:0000256" key="2">
    <source>
        <dbReference type="ARBA" id="ARBA00012528"/>
    </source>
</evidence>
<accession>A0A2T0VSU5</accession>
<feature type="transmembrane region" description="Helical" evidence="5">
    <location>
        <begin position="122"/>
        <end position="140"/>
    </location>
</feature>
<dbReference type="CDD" id="cd01949">
    <property type="entry name" value="GGDEF"/>
    <property type="match status" value="1"/>
</dbReference>
<feature type="domain" description="GGDEF" evidence="6">
    <location>
        <begin position="263"/>
        <end position="396"/>
    </location>
</feature>
<dbReference type="InterPro" id="IPR000160">
    <property type="entry name" value="GGDEF_dom"/>
</dbReference>
<comment type="caution">
    <text evidence="7">The sequence shown here is derived from an EMBL/GenBank/DDBJ whole genome shotgun (WGS) entry which is preliminary data.</text>
</comment>
<feature type="transmembrane region" description="Helical" evidence="5">
    <location>
        <begin position="172"/>
        <end position="191"/>
    </location>
</feature>
<dbReference type="SUPFAM" id="SSF55073">
    <property type="entry name" value="Nucleotide cyclase"/>
    <property type="match status" value="1"/>
</dbReference>
<sequence length="437" mass="47555">MATNAGDGNQLDWRGEFRDAAREALFRRTMQAHDACQLRHALVVATGLFLAFSLTDFSLLGTSDAFMVLLAMRATVATSFLLLALAVWRRPSLAQAPLSINLVCLLAVSGLLLTIPLRPDGIMTNLASIVAASMALYLFIPNRLPWMLASNGYLIGGFLVSVVVWSPLPGGVLVNSLLLLGFVNLLCWLTVSRIHRLQRAQFASLLEERSVNRRLKEEIGERNQLEQRLRHMARTDELTGITNRRRFFELAEQERRRAHRDGTPLSLCMVDVDYFKAINDVHGHAIGDLALTVVAARCQSVLRESDIIGRYGGEEFVIALPLANLITAREIAERLREAVCRRPLEVKGVALELTVTVGISRVDDGETSLDPGLLRADRALYAGKESGRNCVVVTPQGPELTLLESVPAGVTPGAVRATASAAAPAALPAGGRLPGRC</sequence>
<feature type="coiled-coil region" evidence="4">
    <location>
        <begin position="208"/>
        <end position="235"/>
    </location>
</feature>
<protein>
    <recommendedName>
        <fullName evidence="2">diguanylate cyclase</fullName>
        <ecNumber evidence="2">2.7.7.65</ecNumber>
    </recommendedName>
</protein>
<proteinExistence type="predicted"/>
<dbReference type="InterPro" id="IPR043128">
    <property type="entry name" value="Rev_trsase/Diguanyl_cyclase"/>
</dbReference>
<dbReference type="Pfam" id="PF00990">
    <property type="entry name" value="GGDEF"/>
    <property type="match status" value="1"/>
</dbReference>
<dbReference type="NCBIfam" id="TIGR00254">
    <property type="entry name" value="GGDEF"/>
    <property type="match status" value="1"/>
</dbReference>
<feature type="transmembrane region" description="Helical" evidence="5">
    <location>
        <begin position="147"/>
        <end position="166"/>
    </location>
</feature>
<dbReference type="EMBL" id="PVTM01000001">
    <property type="protein sequence ID" value="PRY73660.1"/>
    <property type="molecule type" value="Genomic_DNA"/>
</dbReference>
<evidence type="ECO:0000259" key="6">
    <source>
        <dbReference type="PROSITE" id="PS50887"/>
    </source>
</evidence>
<organism evidence="7 8">
    <name type="scientific">Halomonas ventosae</name>
    <dbReference type="NCBI Taxonomy" id="229007"/>
    <lineage>
        <taxon>Bacteria</taxon>
        <taxon>Pseudomonadati</taxon>
        <taxon>Pseudomonadota</taxon>
        <taxon>Gammaproteobacteria</taxon>
        <taxon>Oceanospirillales</taxon>
        <taxon>Halomonadaceae</taxon>
        <taxon>Halomonas</taxon>
    </lineage>
</organism>
<keyword evidence="8" id="KW-1185">Reference proteome</keyword>
<evidence type="ECO:0000256" key="1">
    <source>
        <dbReference type="ARBA" id="ARBA00001946"/>
    </source>
</evidence>
<feature type="transmembrane region" description="Helical" evidence="5">
    <location>
        <begin position="38"/>
        <end position="59"/>
    </location>
</feature>
<keyword evidence="4" id="KW-0175">Coiled coil</keyword>
<dbReference type="SMART" id="SM00267">
    <property type="entry name" value="GGDEF"/>
    <property type="match status" value="1"/>
</dbReference>
<dbReference type="InterPro" id="IPR050469">
    <property type="entry name" value="Diguanylate_Cyclase"/>
</dbReference>
<evidence type="ECO:0000256" key="3">
    <source>
        <dbReference type="ARBA" id="ARBA00034247"/>
    </source>
</evidence>
<keyword evidence="5" id="KW-0472">Membrane</keyword>
<name>A0A2T0VSU5_9GAMM</name>
<dbReference type="InterPro" id="IPR029787">
    <property type="entry name" value="Nucleotide_cyclase"/>
</dbReference>
<keyword evidence="5" id="KW-0812">Transmembrane</keyword>
<dbReference type="GO" id="GO:0052621">
    <property type="term" value="F:diguanylate cyclase activity"/>
    <property type="evidence" value="ECO:0007669"/>
    <property type="project" value="UniProtKB-EC"/>
</dbReference>
<evidence type="ECO:0000256" key="5">
    <source>
        <dbReference type="SAM" id="Phobius"/>
    </source>
</evidence>
<dbReference type="RefSeq" id="WP_106229278.1">
    <property type="nucleotide sequence ID" value="NZ_PVTM01000001.1"/>
</dbReference>
<dbReference type="Gene3D" id="3.30.70.270">
    <property type="match status" value="1"/>
</dbReference>
<dbReference type="PROSITE" id="PS50887">
    <property type="entry name" value="GGDEF"/>
    <property type="match status" value="1"/>
</dbReference>
<gene>
    <name evidence="7" type="ORF">BCL64_101331</name>
</gene>
<dbReference type="FunFam" id="3.30.70.270:FF:000001">
    <property type="entry name" value="Diguanylate cyclase domain protein"/>
    <property type="match status" value="1"/>
</dbReference>
<dbReference type="Proteomes" id="UP000239896">
    <property type="component" value="Unassembled WGS sequence"/>
</dbReference>
<dbReference type="EC" id="2.7.7.65" evidence="2"/>
<evidence type="ECO:0000256" key="4">
    <source>
        <dbReference type="SAM" id="Coils"/>
    </source>
</evidence>
<comment type="catalytic activity">
    <reaction evidence="3">
        <text>2 GTP = 3',3'-c-di-GMP + 2 diphosphate</text>
        <dbReference type="Rhea" id="RHEA:24898"/>
        <dbReference type="ChEBI" id="CHEBI:33019"/>
        <dbReference type="ChEBI" id="CHEBI:37565"/>
        <dbReference type="ChEBI" id="CHEBI:58805"/>
        <dbReference type="EC" id="2.7.7.65"/>
    </reaction>
</comment>
<dbReference type="AlphaFoldDB" id="A0A2T0VSU5"/>
<feature type="transmembrane region" description="Helical" evidence="5">
    <location>
        <begin position="65"/>
        <end position="86"/>
    </location>
</feature>
<feature type="transmembrane region" description="Helical" evidence="5">
    <location>
        <begin position="98"/>
        <end position="116"/>
    </location>
</feature>
<comment type="cofactor">
    <cofactor evidence="1">
        <name>Mg(2+)</name>
        <dbReference type="ChEBI" id="CHEBI:18420"/>
    </cofactor>
</comment>